<dbReference type="Proteomes" id="UP000288805">
    <property type="component" value="Unassembled WGS sequence"/>
</dbReference>
<evidence type="ECO:0000313" key="3">
    <source>
        <dbReference type="Proteomes" id="UP000288805"/>
    </source>
</evidence>
<gene>
    <name evidence="2" type="ORF">CK203_038421</name>
</gene>
<sequence length="123" mass="13369">MGFPTEPHHERRDICRERFTFDKWNQLAGYFAPPRAHPMVAPLEPPQTEQTQSTPVTTEQGELPTETIPPASASHTLAPPVSMLEAVSTAPPMTLTVSSVASTTSEPSITIFASEFHSLVATL</sequence>
<evidence type="ECO:0000313" key="2">
    <source>
        <dbReference type="EMBL" id="RVW99448.1"/>
    </source>
</evidence>
<proteinExistence type="predicted"/>
<name>A0A438IRU9_VITVI</name>
<feature type="region of interest" description="Disordered" evidence="1">
    <location>
        <begin position="35"/>
        <end position="76"/>
    </location>
</feature>
<evidence type="ECO:0000256" key="1">
    <source>
        <dbReference type="SAM" id="MobiDB-lite"/>
    </source>
</evidence>
<protein>
    <submittedName>
        <fullName evidence="2">Uncharacterized protein</fullName>
    </submittedName>
</protein>
<comment type="caution">
    <text evidence="2">The sequence shown here is derived from an EMBL/GenBank/DDBJ whole genome shotgun (WGS) entry which is preliminary data.</text>
</comment>
<dbReference type="EMBL" id="QGNW01000087">
    <property type="protein sequence ID" value="RVW99448.1"/>
    <property type="molecule type" value="Genomic_DNA"/>
</dbReference>
<feature type="compositionally biased region" description="Polar residues" evidence="1">
    <location>
        <begin position="47"/>
        <end position="60"/>
    </location>
</feature>
<reference evidence="2 3" key="1">
    <citation type="journal article" date="2018" name="PLoS Genet.">
        <title>Population sequencing reveals clonal diversity and ancestral inbreeding in the grapevine cultivar Chardonnay.</title>
        <authorList>
            <person name="Roach M.J."/>
            <person name="Johnson D.L."/>
            <person name="Bohlmann J."/>
            <person name="van Vuuren H.J."/>
            <person name="Jones S.J."/>
            <person name="Pretorius I.S."/>
            <person name="Schmidt S.A."/>
            <person name="Borneman A.R."/>
        </authorList>
    </citation>
    <scope>NUCLEOTIDE SEQUENCE [LARGE SCALE GENOMIC DNA]</scope>
    <source>
        <strain evidence="3">cv. Chardonnay</strain>
        <tissue evidence="2">Leaf</tissue>
    </source>
</reference>
<dbReference type="AlphaFoldDB" id="A0A438IRU9"/>
<organism evidence="2 3">
    <name type="scientific">Vitis vinifera</name>
    <name type="common">Grape</name>
    <dbReference type="NCBI Taxonomy" id="29760"/>
    <lineage>
        <taxon>Eukaryota</taxon>
        <taxon>Viridiplantae</taxon>
        <taxon>Streptophyta</taxon>
        <taxon>Embryophyta</taxon>
        <taxon>Tracheophyta</taxon>
        <taxon>Spermatophyta</taxon>
        <taxon>Magnoliopsida</taxon>
        <taxon>eudicotyledons</taxon>
        <taxon>Gunneridae</taxon>
        <taxon>Pentapetalae</taxon>
        <taxon>rosids</taxon>
        <taxon>Vitales</taxon>
        <taxon>Vitaceae</taxon>
        <taxon>Viteae</taxon>
        <taxon>Vitis</taxon>
    </lineage>
</organism>
<accession>A0A438IRU9</accession>